<dbReference type="Pfam" id="PF03401">
    <property type="entry name" value="TctC"/>
    <property type="match status" value="1"/>
</dbReference>
<dbReference type="CDD" id="cd07012">
    <property type="entry name" value="PBP2_Bug_TTT"/>
    <property type="match status" value="1"/>
</dbReference>
<name>A0A212K1Y6_9PROT</name>
<dbReference type="Gene3D" id="3.40.190.10">
    <property type="entry name" value="Periplasmic binding protein-like II"/>
    <property type="match status" value="1"/>
</dbReference>
<dbReference type="SUPFAM" id="SSF53850">
    <property type="entry name" value="Periplasmic binding protein-like II"/>
    <property type="match status" value="1"/>
</dbReference>
<gene>
    <name evidence="3" type="ORF">KL86APRO_12015</name>
</gene>
<feature type="chain" id="PRO_5012532869" description="Tripartite tricarboxylate transporter substrate binding protein" evidence="2">
    <location>
        <begin position="28"/>
        <end position="328"/>
    </location>
</feature>
<comment type="similarity">
    <text evidence="1">Belongs to the UPF0065 (bug) family.</text>
</comment>
<dbReference type="InterPro" id="IPR042100">
    <property type="entry name" value="Bug_dom1"/>
</dbReference>
<evidence type="ECO:0000256" key="1">
    <source>
        <dbReference type="ARBA" id="ARBA00006987"/>
    </source>
</evidence>
<sequence>MKSLMSGLAAAAAGVVLGAAVASTAVAAEYPARPIQIIVPYNAGGGTDLSTRLFAQALEKALNGTAVVRNQPGGGGSIGTSATAHAKADGYTIGTGSQGPIAMLPHYGGIDYTINDFDFLALQARNLMVIGVGKNAPFQDAKGFFEYAKAHPGELTVGNSGAGGANHIAMEGLAMAAGVKVKSMPFGGAVAAVTAVLGGHIQAAVASPAEFLTHVRAGNITPILVMEDARIEQYPDTPTAKELGVDFAWSSWKGIVAPKGLPKDVRAKLAAGVEKALKDPTYVEKMKELGEFLDYRPGDKYEALARHDSEIAEKVIRSLGMYGMNAKK</sequence>
<dbReference type="PANTHER" id="PTHR42928:SF5">
    <property type="entry name" value="BLR1237 PROTEIN"/>
    <property type="match status" value="1"/>
</dbReference>
<evidence type="ECO:0000313" key="3">
    <source>
        <dbReference type="EMBL" id="SBW05709.1"/>
    </source>
</evidence>
<dbReference type="PIRSF" id="PIRSF017082">
    <property type="entry name" value="YflP"/>
    <property type="match status" value="1"/>
</dbReference>
<reference evidence="3" key="1">
    <citation type="submission" date="2016-04" db="EMBL/GenBank/DDBJ databases">
        <authorList>
            <person name="Evans L.H."/>
            <person name="Alamgir A."/>
            <person name="Owens N."/>
            <person name="Weber N.D."/>
            <person name="Virtaneva K."/>
            <person name="Barbian K."/>
            <person name="Babar A."/>
            <person name="Rosenke K."/>
        </authorList>
    </citation>
    <scope>NUCLEOTIDE SEQUENCE</scope>
    <source>
        <strain evidence="3">86</strain>
    </source>
</reference>
<dbReference type="Gene3D" id="3.40.190.150">
    <property type="entry name" value="Bordetella uptake gene, domain 1"/>
    <property type="match status" value="1"/>
</dbReference>
<evidence type="ECO:0000256" key="2">
    <source>
        <dbReference type="SAM" id="SignalP"/>
    </source>
</evidence>
<dbReference type="AlphaFoldDB" id="A0A212K1Y6"/>
<keyword evidence="2" id="KW-0732">Signal</keyword>
<protein>
    <recommendedName>
        <fullName evidence="4">Tripartite tricarboxylate transporter substrate binding protein</fullName>
    </recommendedName>
</protein>
<proteinExistence type="inferred from homology"/>
<dbReference type="InterPro" id="IPR005064">
    <property type="entry name" value="BUG"/>
</dbReference>
<dbReference type="PANTHER" id="PTHR42928">
    <property type="entry name" value="TRICARBOXYLATE-BINDING PROTEIN"/>
    <property type="match status" value="1"/>
</dbReference>
<organism evidence="3">
    <name type="scientific">uncultured Alphaproteobacteria bacterium</name>
    <dbReference type="NCBI Taxonomy" id="91750"/>
    <lineage>
        <taxon>Bacteria</taxon>
        <taxon>Pseudomonadati</taxon>
        <taxon>Pseudomonadota</taxon>
        <taxon>Alphaproteobacteria</taxon>
        <taxon>environmental samples</taxon>
    </lineage>
</organism>
<accession>A0A212K1Y6</accession>
<feature type="signal peptide" evidence="2">
    <location>
        <begin position="1"/>
        <end position="27"/>
    </location>
</feature>
<evidence type="ECO:0008006" key="4">
    <source>
        <dbReference type="Google" id="ProtNLM"/>
    </source>
</evidence>
<dbReference type="EMBL" id="FLUO01000001">
    <property type="protein sequence ID" value="SBW05709.1"/>
    <property type="molecule type" value="Genomic_DNA"/>
</dbReference>